<reference evidence="1 2" key="2">
    <citation type="submission" date="2021-10" db="EMBL/GenBank/DDBJ databases">
        <authorList>
            <person name="Piombo E."/>
        </authorList>
    </citation>
    <scope>NUCLEOTIDE SEQUENCE [LARGE SCALE GENOMIC DNA]</scope>
</reference>
<keyword evidence="2" id="KW-1185">Reference proteome</keyword>
<dbReference type="AlphaFoldDB" id="A0A9N9U3R2"/>
<sequence length="81" mass="8888">MDRACWESFSPGPRDMGVISPGERLLRAKEPHIEPSRRVKGDVVAQAPPLREREILVCGAAQFVLACVAFEELVELAGEEA</sequence>
<evidence type="ECO:0000313" key="2">
    <source>
        <dbReference type="Proteomes" id="UP000754883"/>
    </source>
</evidence>
<dbReference type="Proteomes" id="UP000754883">
    <property type="component" value="Unassembled WGS sequence"/>
</dbReference>
<evidence type="ECO:0000313" key="1">
    <source>
        <dbReference type="EMBL" id="CAG9978015.1"/>
    </source>
</evidence>
<organism evidence="1 2">
    <name type="scientific">Clonostachys byssicola</name>
    <dbReference type="NCBI Taxonomy" id="160290"/>
    <lineage>
        <taxon>Eukaryota</taxon>
        <taxon>Fungi</taxon>
        <taxon>Dikarya</taxon>
        <taxon>Ascomycota</taxon>
        <taxon>Pezizomycotina</taxon>
        <taxon>Sordariomycetes</taxon>
        <taxon>Hypocreomycetidae</taxon>
        <taxon>Hypocreales</taxon>
        <taxon>Bionectriaceae</taxon>
        <taxon>Clonostachys</taxon>
    </lineage>
</organism>
<name>A0A9N9U3R2_9HYPO</name>
<accession>A0A9N9U3R2</accession>
<proteinExistence type="predicted"/>
<gene>
    <name evidence="1" type="ORF">CBYS24578_00009051</name>
</gene>
<dbReference type="EMBL" id="CABFNO020001298">
    <property type="protein sequence ID" value="CAG9978015.1"/>
    <property type="molecule type" value="Genomic_DNA"/>
</dbReference>
<reference evidence="2" key="1">
    <citation type="submission" date="2019-06" db="EMBL/GenBank/DDBJ databases">
        <authorList>
            <person name="Broberg M."/>
        </authorList>
    </citation>
    <scope>NUCLEOTIDE SEQUENCE [LARGE SCALE GENOMIC DNA]</scope>
</reference>
<comment type="caution">
    <text evidence="1">The sequence shown here is derived from an EMBL/GenBank/DDBJ whole genome shotgun (WGS) entry which is preliminary data.</text>
</comment>
<protein>
    <submittedName>
        <fullName evidence="1">Uncharacterized protein</fullName>
    </submittedName>
</protein>